<dbReference type="Proteomes" id="UP000186303">
    <property type="component" value="Chromosome 1"/>
</dbReference>
<proteinExistence type="predicted"/>
<dbReference type="OMA" id="RCQNNIR"/>
<organism evidence="1 2">
    <name type="scientific">Malassezia sympodialis (strain ATCC 42132)</name>
    <name type="common">Atopic eczema-associated yeast</name>
    <dbReference type="NCBI Taxonomy" id="1230383"/>
    <lineage>
        <taxon>Eukaryota</taxon>
        <taxon>Fungi</taxon>
        <taxon>Dikarya</taxon>
        <taxon>Basidiomycota</taxon>
        <taxon>Ustilaginomycotina</taxon>
        <taxon>Malasseziomycetes</taxon>
        <taxon>Malasseziales</taxon>
        <taxon>Malasseziaceae</taxon>
        <taxon>Malassezia</taxon>
    </lineage>
</organism>
<dbReference type="Pfam" id="PF10294">
    <property type="entry name" value="Methyltransf_16"/>
    <property type="match status" value="1"/>
</dbReference>
<dbReference type="AlphaFoldDB" id="A0A1M8A0J2"/>
<keyword evidence="2" id="KW-1185">Reference proteome</keyword>
<dbReference type="SUPFAM" id="SSF53335">
    <property type="entry name" value="S-adenosyl-L-methionine-dependent methyltransferases"/>
    <property type="match status" value="1"/>
</dbReference>
<gene>
    <name evidence="1" type="ORF">MSYG_0036</name>
</gene>
<dbReference type="EMBL" id="LT671821">
    <property type="protein sequence ID" value="SHO75704.1"/>
    <property type="molecule type" value="Genomic_DNA"/>
</dbReference>
<reference evidence="2" key="1">
    <citation type="journal article" date="2017" name="Nucleic Acids Res.">
        <title>Proteogenomics produces comprehensive and highly accurate protein-coding gene annotation in a complete genome assembly of Malassezia sympodialis.</title>
        <authorList>
            <person name="Zhu Y."/>
            <person name="Engstroem P.G."/>
            <person name="Tellgren-Roth C."/>
            <person name="Baudo C.D."/>
            <person name="Kennell J.C."/>
            <person name="Sun S."/>
            <person name="Billmyre R.B."/>
            <person name="Schroeder M.S."/>
            <person name="Andersson A."/>
            <person name="Holm T."/>
            <person name="Sigurgeirsson B."/>
            <person name="Wu G."/>
            <person name="Sankaranarayanan S.R."/>
            <person name="Siddharthan R."/>
            <person name="Sanyal K."/>
            <person name="Lundeberg J."/>
            <person name="Nystedt B."/>
            <person name="Boekhout T."/>
            <person name="Dawson T.L. Jr."/>
            <person name="Heitman J."/>
            <person name="Scheynius A."/>
            <person name="Lehtioe J."/>
        </authorList>
    </citation>
    <scope>NUCLEOTIDE SEQUENCE [LARGE SCALE GENOMIC DNA]</scope>
    <source>
        <strain evidence="2">ATCC 42132</strain>
    </source>
</reference>
<keyword evidence="1" id="KW-0808">Transferase</keyword>
<dbReference type="PANTHER" id="PTHR14614:SF130">
    <property type="entry name" value="PROTEIN-LYSINE N-METHYLTRANSFERASE EEF2KMT"/>
    <property type="match status" value="1"/>
</dbReference>
<dbReference type="GO" id="GO:0032259">
    <property type="term" value="P:methylation"/>
    <property type="evidence" value="ECO:0007669"/>
    <property type="project" value="UniProtKB-KW"/>
</dbReference>
<keyword evidence="1" id="KW-0489">Methyltransferase</keyword>
<dbReference type="GO" id="GO:0008757">
    <property type="term" value="F:S-adenosylmethionine-dependent methyltransferase activity"/>
    <property type="evidence" value="ECO:0007669"/>
    <property type="project" value="UniProtKB-ARBA"/>
</dbReference>
<dbReference type="STRING" id="1230383.A0A1M8A0J2"/>
<name>A0A1M8A0J2_MALS4</name>
<evidence type="ECO:0000313" key="2">
    <source>
        <dbReference type="Proteomes" id="UP000186303"/>
    </source>
</evidence>
<dbReference type="VEuPathDB" id="FungiDB:MSYG_0036"/>
<accession>A0A1M8A0J2</accession>
<dbReference type="InterPro" id="IPR029063">
    <property type="entry name" value="SAM-dependent_MTases_sf"/>
</dbReference>
<evidence type="ECO:0000313" key="1">
    <source>
        <dbReference type="EMBL" id="SHO75704.1"/>
    </source>
</evidence>
<dbReference type="InterPro" id="IPR019410">
    <property type="entry name" value="Methyltransf_16"/>
</dbReference>
<dbReference type="OrthoDB" id="194386at2759"/>
<protein>
    <submittedName>
        <fullName evidence="1">Similar to S.cerevisiae protein EFM3 (S-adenosylmethionine-dependent methyltransferase)</fullName>
    </submittedName>
</protein>
<dbReference type="Gene3D" id="3.40.50.150">
    <property type="entry name" value="Vaccinia Virus protein VP39"/>
    <property type="match status" value="1"/>
</dbReference>
<dbReference type="PANTHER" id="PTHR14614">
    <property type="entry name" value="HEPATOCELLULAR CARCINOMA-ASSOCIATED ANTIGEN"/>
    <property type="match status" value="1"/>
</dbReference>
<sequence>MVQRAARLAQAQLLVQYEARLPPYSKRFRWPIFAHLLVAQAGLHDILFCHKTDNASDSGYERSFLKHLVRHIEDAIYKCNEEDAAWMGIPQSDWVVDDALLDRYISLISQPTTGDICGSSAPSTMISKRYFPVPHSSTYHPLLGSCDYVYSVEEGKAISQGTTGLKTWEASLRLAAYLVQHPYHCAKQRRFLELGSGTGFLGLVCARLMMANGGQMTNIYLTDFDEQVLERLQESVHLNNVPGVHIQSLNWTKVTSRDEDTISYLNEVNPDCVLAADVVYDPSLVPHLVSTLYALLTRSRNESHTYALVSSTVRNPDTYELFVRCLQEKGLYYSIVAPDSYLGSNTWGLPLFPSVHDTELEGRVEILIIQAVPFPL</sequence>